<evidence type="ECO:0000313" key="4">
    <source>
        <dbReference type="Proteomes" id="UP000095038"/>
    </source>
</evidence>
<dbReference type="GeneID" id="30965424"/>
<proteinExistence type="predicted"/>
<dbReference type="FunCoup" id="A0A1D2VLJ5">
    <property type="interactions" value="1240"/>
</dbReference>
<organism evidence="3 4">
    <name type="scientific">Ascoidea rubescens DSM 1968</name>
    <dbReference type="NCBI Taxonomy" id="1344418"/>
    <lineage>
        <taxon>Eukaryota</taxon>
        <taxon>Fungi</taxon>
        <taxon>Dikarya</taxon>
        <taxon>Ascomycota</taxon>
        <taxon>Saccharomycotina</taxon>
        <taxon>Saccharomycetes</taxon>
        <taxon>Ascoideaceae</taxon>
        <taxon>Ascoidea</taxon>
    </lineage>
</organism>
<feature type="compositionally biased region" description="Low complexity" evidence="1">
    <location>
        <begin position="434"/>
        <end position="467"/>
    </location>
</feature>
<dbReference type="InParanoid" id="A0A1D2VLJ5"/>
<feature type="domain" description="Importin N-terminal" evidence="2">
    <location>
        <begin position="31"/>
        <end position="107"/>
    </location>
</feature>
<reference evidence="4" key="1">
    <citation type="submission" date="2016-05" db="EMBL/GenBank/DDBJ databases">
        <title>Comparative genomics of biotechnologically important yeasts.</title>
        <authorList>
            <consortium name="DOE Joint Genome Institute"/>
            <person name="Riley R."/>
            <person name="Haridas S."/>
            <person name="Wolfe K.H."/>
            <person name="Lopes M.R."/>
            <person name="Hittinger C.T."/>
            <person name="Goker M."/>
            <person name="Salamov A."/>
            <person name="Wisecaver J."/>
            <person name="Long T.M."/>
            <person name="Aerts A.L."/>
            <person name="Barry K."/>
            <person name="Choi C."/>
            <person name="Clum A."/>
            <person name="Coughlan A.Y."/>
            <person name="Deshpande S."/>
            <person name="Douglass A.P."/>
            <person name="Hanson S.J."/>
            <person name="Klenk H.-P."/>
            <person name="Labutti K."/>
            <person name="Lapidus A."/>
            <person name="Lindquist E."/>
            <person name="Lipzen A."/>
            <person name="Meier-Kolthoff J.P."/>
            <person name="Ohm R.A."/>
            <person name="Otillar R.P."/>
            <person name="Pangilinan J."/>
            <person name="Peng Y."/>
            <person name="Rokas A."/>
            <person name="Rosa C.A."/>
            <person name="Scheuner C."/>
            <person name="Sibirny A.A."/>
            <person name="Slot J.C."/>
            <person name="Stielow J.B."/>
            <person name="Sun H."/>
            <person name="Kurtzman C.P."/>
            <person name="Blackwell M."/>
            <person name="Grigoriev I.V."/>
            <person name="Jeffries T.W."/>
        </authorList>
    </citation>
    <scope>NUCLEOTIDE SEQUENCE [LARGE SCALE GENOMIC DNA]</scope>
    <source>
        <strain evidence="4">DSM 1968</strain>
    </source>
</reference>
<dbReference type="Gene3D" id="1.25.10.10">
    <property type="entry name" value="Leucine-rich Repeat Variant"/>
    <property type="match status" value="2"/>
</dbReference>
<dbReference type="EMBL" id="KV454477">
    <property type="protein sequence ID" value="ODV62471.1"/>
    <property type="molecule type" value="Genomic_DNA"/>
</dbReference>
<dbReference type="InterPro" id="IPR011989">
    <property type="entry name" value="ARM-like"/>
</dbReference>
<dbReference type="InterPro" id="IPR058537">
    <property type="entry name" value="TPR_TNPO3_IPO13_4th"/>
</dbReference>
<dbReference type="AlphaFoldDB" id="A0A1D2VLJ5"/>
<dbReference type="SMART" id="SM00913">
    <property type="entry name" value="IBN_N"/>
    <property type="match status" value="1"/>
</dbReference>
<sequence length="1103" mass="127474">MSDSHDVHLVHLKNALTTMYSNADELSKKNAFQFLENFQKSFEAWNLVNLILQNDNINAYSIETRLFAAQTLRSKIIYDLTQMAPSNASNFENLLQLKNFILTSLLFYSSPNFNSKLIRTQLNLSLINLCLQYLSWENPIDEIISFFSSNTQQLANSIPNDPNSSSNNNNNLLEFLKILPEEVSSKNKTPLTDDEFTKRSNLLITSQTDKIFTFLISSINNIQSTPSLQNTAIIQNIKLLLECLSSWIKEFPIQVILENNSIISFIFNSINIAETFEISIDCLCSILNESKDLIVYDTTTNAINTNNQPIYSLYNSILSQLQPLLFNNFDDYDIVNNLTRLFVEAAESWHILIVSDPQTFNPLIQLLLKCSTYEDLDIVKYTFYFWFLLKQTLISQKFKNSKIYFKDSYLNLIQIILKHLQYPNPDDDNDDDNTTTTTTNTTTSATATTHNNSNLSTLNNAPTSSSSKNENNNMDTRHLFDDLEQEDKFKEFRYDMGDVLKDCVLIVGTKDALSIPLQQLSDFLSSYNNSPNKSYYNWQPVEASFFALRSMAQEIHLSENTILPQIMQIAINLPKENLKIRYAITLFFGRYTEWTSRHNEYLELQLNYIINNFQSQDSQNNLPLISASSHSLMYFCQDCSKLLIPFLPNLYQFYSNVKNNIDLSSLYELTDGIAHIINKQDEIEQFENSKLFLEPILSVLNNYNLCFQSKDFSNISGVSNEKDLSIKIADEIEIISIFISLIKPKNLTADSNQISNLIIQFIWPIVKDLLNNFGSYSPVSERGLKFIKLSLQTYTTYLLPILSDIINILSIGFQKYQYGCYIWLTGVVIREFSDEYITDDIKKIVTYFAFQQSLTFFEFFSQKTSLMIPSNNFIPTLPSDKLSALVDISDNIEDFYRMLDEFLTFYPFEFIRSSEVVYKSLEVALYSLNSDKFECGAAVLHYLVDLFSWGFEYPPISYFDEVPNDIRQLIFDILMSNSNNVQQNYAFKFLTRLIFGLIYNFPLDCQPDVYDLINKLLHLSFISNKTDNRQVIYTWFTNLLDFFPEGSVSEPEKVKLLSSITNCLNSKDFRNVKNSITDFISYYIRKNVKPRTTFGNSDDGLFN</sequence>
<dbReference type="InterPro" id="IPR057942">
    <property type="entry name" value="TPR_TNPO3_IPO13_3rd"/>
</dbReference>
<dbReference type="PANTHER" id="PTHR12363:SF53">
    <property type="entry name" value="MRNA TRANSPORT REGULATOR MTR10"/>
    <property type="match status" value="1"/>
</dbReference>
<dbReference type="InterPro" id="IPR051345">
    <property type="entry name" value="Importin_beta-like_NTR"/>
</dbReference>
<dbReference type="RefSeq" id="XP_020048778.1">
    <property type="nucleotide sequence ID" value="XM_020191788.1"/>
</dbReference>
<dbReference type="InterPro" id="IPR001494">
    <property type="entry name" value="Importin-beta_N"/>
</dbReference>
<dbReference type="GO" id="GO:0008139">
    <property type="term" value="F:nuclear localization sequence binding"/>
    <property type="evidence" value="ECO:0007669"/>
    <property type="project" value="EnsemblFungi"/>
</dbReference>
<dbReference type="PANTHER" id="PTHR12363">
    <property type="entry name" value="TRANSPORTIN 3 AND IMPORTIN 13"/>
    <property type="match status" value="1"/>
</dbReference>
<dbReference type="Pfam" id="PF24139">
    <property type="entry name" value="TPR_TNPO3_IPO13_4th"/>
    <property type="match status" value="1"/>
</dbReference>
<dbReference type="GO" id="GO:0061015">
    <property type="term" value="P:snRNA import into nucleus"/>
    <property type="evidence" value="ECO:0007669"/>
    <property type="project" value="EnsemblFungi"/>
</dbReference>
<evidence type="ECO:0000313" key="3">
    <source>
        <dbReference type="EMBL" id="ODV62471.1"/>
    </source>
</evidence>
<dbReference type="GO" id="GO:0006606">
    <property type="term" value="P:protein import into nucleus"/>
    <property type="evidence" value="ECO:0007669"/>
    <property type="project" value="EnsemblFungi"/>
</dbReference>
<dbReference type="GO" id="GO:0035719">
    <property type="term" value="P:tRNA import into nucleus"/>
    <property type="evidence" value="ECO:0007669"/>
    <property type="project" value="EnsemblFungi"/>
</dbReference>
<evidence type="ECO:0000256" key="1">
    <source>
        <dbReference type="SAM" id="MobiDB-lite"/>
    </source>
</evidence>
<dbReference type="Pfam" id="PF24140">
    <property type="entry name" value="TPR_TNPO3_IPO13_3rd"/>
    <property type="match status" value="1"/>
</dbReference>
<dbReference type="OrthoDB" id="435593at2759"/>
<dbReference type="InterPro" id="IPR057941">
    <property type="entry name" value="TPR_TNPO3_IPO13_2nd"/>
</dbReference>
<evidence type="ECO:0000259" key="2">
    <source>
        <dbReference type="SMART" id="SM00913"/>
    </source>
</evidence>
<dbReference type="GO" id="GO:0031267">
    <property type="term" value="F:small GTPase binding"/>
    <property type="evidence" value="ECO:0007669"/>
    <property type="project" value="InterPro"/>
</dbReference>
<keyword evidence="4" id="KW-1185">Reference proteome</keyword>
<dbReference type="InterPro" id="IPR013598">
    <property type="entry name" value="Exportin-1/Importin-b-like"/>
</dbReference>
<dbReference type="GO" id="GO:0005634">
    <property type="term" value="C:nucleus"/>
    <property type="evidence" value="ECO:0007669"/>
    <property type="project" value="EnsemblFungi"/>
</dbReference>
<dbReference type="Pfam" id="PF08389">
    <property type="entry name" value="Xpo1"/>
    <property type="match status" value="1"/>
</dbReference>
<name>A0A1D2VLJ5_9ASCO</name>
<dbReference type="InterPro" id="IPR016024">
    <property type="entry name" value="ARM-type_fold"/>
</dbReference>
<dbReference type="GO" id="GO:0005737">
    <property type="term" value="C:cytoplasm"/>
    <property type="evidence" value="ECO:0007669"/>
    <property type="project" value="EnsemblFungi"/>
</dbReference>
<dbReference type="SUPFAM" id="SSF48371">
    <property type="entry name" value="ARM repeat"/>
    <property type="match status" value="1"/>
</dbReference>
<protein>
    <submittedName>
        <fullName evidence="3">ARM repeat-containing protein</fullName>
    </submittedName>
</protein>
<accession>A0A1D2VLJ5</accession>
<dbReference type="STRING" id="1344418.A0A1D2VLJ5"/>
<dbReference type="Proteomes" id="UP000095038">
    <property type="component" value="Unassembled WGS sequence"/>
</dbReference>
<dbReference type="Pfam" id="PF24138">
    <property type="entry name" value="TPR_TNPO3_IPO13_2nd"/>
    <property type="match status" value="1"/>
</dbReference>
<gene>
    <name evidence="3" type="ORF">ASCRUDRAFT_7039</name>
</gene>
<feature type="region of interest" description="Disordered" evidence="1">
    <location>
        <begin position="424"/>
        <end position="475"/>
    </location>
</feature>